<dbReference type="Proteomes" id="UP000006512">
    <property type="component" value="Unassembled WGS sequence"/>
</dbReference>
<dbReference type="PANTHER" id="PTHR34599">
    <property type="entry name" value="PEROXIDASE-RELATED"/>
    <property type="match status" value="1"/>
</dbReference>
<dbReference type="InterPro" id="IPR013211">
    <property type="entry name" value="LVIVD"/>
</dbReference>
<dbReference type="PROSITE" id="PS50268">
    <property type="entry name" value="CADHERIN_2"/>
    <property type="match status" value="1"/>
</dbReference>
<protein>
    <submittedName>
        <fullName evidence="7">PAP2 superfamily protein</fullName>
    </submittedName>
</protein>
<evidence type="ECO:0000256" key="4">
    <source>
        <dbReference type="ARBA" id="ARBA00022837"/>
    </source>
</evidence>
<dbReference type="Pfam" id="PF08309">
    <property type="entry name" value="LVIVD"/>
    <property type="match status" value="2"/>
</dbReference>
<dbReference type="GO" id="GO:0016020">
    <property type="term" value="C:membrane"/>
    <property type="evidence" value="ECO:0007669"/>
    <property type="project" value="InterPro"/>
</dbReference>
<evidence type="ECO:0000256" key="5">
    <source>
        <dbReference type="SAM" id="MobiDB-lite"/>
    </source>
</evidence>
<dbReference type="EMBL" id="GL883078">
    <property type="protein sequence ID" value="EGF91074.1"/>
    <property type="molecule type" value="Genomic_DNA"/>
</dbReference>
<sequence length="2611" mass="271276">MFSSGSVANVVEGNLSTGYIAAATDAESDVLTYSIAGGADAALFVIDTATGALNFVSAPDFEAPGDVGSDNHYDVVVRAWDGVHAVDKAVVVNVTTPPQLALALSNDSGVSDVDLLTNDAAIAGQITGGTLTQNLQIGLGAMPSSFADIGAQVEADGRFSLTEAEVETALGGSLSDGETTFSLRYVDGSGQLVTQTLTFDLDQSAPLISGLALSATSDTGASGDRMTSAGKIALTGQAPALTTVSATVDGVTHQALVTGEGRFTLNDLGLTEGANAITVNVTDAAGNVSSSEITIQKEAASGPDAVLFWNTVALQAVVNDGVAPTYASRGLAMQSVAVYDVLAAIDGSMPFMVAAEAAAGTDADAAIAFASAAVLKYLFPRQAEFFDAMVTNALAGHSGAAYEAGKSLGETVGGLVAALRDQDGWNDFAVDNGGDAPGQWSPTEPAFNPGLDPQWADLKPFAMTDAGAFTPEAPPALTSEQYTQAYNELLALGSADSTQRTADQTQIANFWRGNAGTVTPSGMWNQIAAQIATTEGGGLTSNARLFALLNLSMADAGIAAWNAKYEYDFWRPIEAIRSGGEDGNEATIADEDWRPLLLTPNFPEYVSGHSTYSAAAATVLTELFGEDYAFDFTSSTVPGVSRHFDSFEDAASEAGRSRIYGGIHFEFSNEAGQSIGRQVAANTLAIFNSATDETAPTIFFTTKDGQAFNASAAIEGTALDTLSGLESLSGQIDDGTEFAVTVDGAGHFSIPVAAGLAEGSHSLTLTGVDAAGNETEQVLNFVIDTLAPDLAVTSFAAGATLSAGARLSGTVDATGSDLVKFTYAIDGGQAIAMAFDGTAKTFDTALPMGALTAGDHTVVLTAQDAAGNVTTRDIAFHLDSAIPLTVVSITPQDGASEVGVTQRPQVTFSRPVDPVSLTADTFYATDATGTKVPARIVMSADKTSAYLFFDDSMKGAETFRVHLDGDGIRALADGALLDGDDNGTPGGDFTSGYTTVSTEVVPGTVITGFVVGPGADLKPMTQDDFRSGPDGIPFTADDVFLEKLAGVKVFILGREGEFVYTDDQGRFTLTNVPSGNVKIAIDGRTATNAPDGAFYPEMVMDLNVRPGVVNTIMGTMGETEEELVHLTRGEVYLPRLSRVILQDISDTDPTVVTALPEATQGLSPEQASKLTLTVQPGSIVDENGDPVLNPQVGISTVPPELVRDMLPPGVLQHTFDITIQVPDGAVFTEPAVITLPNVFGAAPGTKLNILSFDHTTGRLVINGTGTVSADGLTVVSDEGSGITKPGWHGLTPPGSPSNPPPPPEVPPPPPSWEDTVKTLGDNYEARKDTAGAAYAHQAACIAKVACQAGDRWGQGWVKDVFDQIGKDAATGKNQYGGNTFTSRYDKDLVSVTIDGVTYSISQATIGAVVDGTQHFMNELKPGFERNAYRLNRDEDGNGKIDHEEFFDEAVGPCFDEVRDSGELSIFGAFVAKGAVPTIARWMRESIVAEYERQQGGGGGFSIEADVLPFNGLNPLRLEYISSIGQIRVDDVGEKGLIRLGVPTELSVTIDGVRLTAADGVSFHIAAGSNLAEIRDGHLLVNQLRTGGAAHLDSIVVFANFDGKFGIGQYGAYDVDTDGDGIVDSFEMTVGLDPDKSDLTSDSDGDGITNTREVLQGTNAFKADTDGDGVDDLEELEQGLSPTVAEFSYVGAGALYYRISSANGVVASGKINNINELGDILLPSEQTLTLELVDPINNSYGLANFKSAQSGNRTNLPEVAMIVANTPDTDGDGLADKIERVIGTSGTAADTDGDGLTDKFEIDNGLDPLGGFPTATGVLATIDIGATINDIVTYKDGGASFAAVAAGSGGLVLIDISAPLAPVRVAVLDLPTTALDVDVDPLLQLAAVATGGGGLKIIDLSDPNAPVVSATIAGTIRQVEVVDSVAIAGKGGDLIQVDLTTGEVVQTLSLSAGGFKAMTRDGNFIYALSSGGVLTVVELLNGVLISRGTLSVAGNDWFSNSTSDKMFVADGVLYIPADRGFQSGYATVSVADPANMSVISGVDDGSIFGSDIALNGSGLGIVVGESGGVFGTRGIDVVRTGDSANTGDFVTRFTLNATPNAVAIGAGFAYVGDASGGFHVVNYQAFDTAGVPPVITLQRLPVDIDAVKEGIQVQEGQTVSLGVQVTDDAQVRQVEILINGVAQSADIAYPWDMRAKLPSIADNGSSTVTLQIRATDSGGNITLSAPVTLELVPDTIAPVLVSASLADGAEVSQGFRSVRFTFDEALANIPDGALTLKLADGTVVAANQIFLKDGGHTVQATFPALAPGDYELILDQTLITDRAGNALGVGTDVREFTVLDSLLMGAELQYQYLFGSNNSPYGGALNFTVSEDVEMAPTFVDSPSVPYLAYYNSVDVGDDTITITFTGSVSWNGSAFNGFRIRDVADTVLDFTSVQDDDARTTLSFDANSIYVNWAGRSFNPGDKIVIHINDNNAGAFSEPLSLAEGNTEFDAGSETPVASGPPPAEIALPSALQDAPVWAQDDVMPQIFLSKFRGSVNIFEDHGPGFRFMTEMPALATPLNGHVLAMVLEAEPVHDEVAGLSVFEISEFEADQPDLPPVREHFHDPLHAGLY</sequence>
<comment type="subcellular location">
    <subcellularLocation>
        <location evidence="1">Secreted</location>
    </subcellularLocation>
</comment>
<feature type="region of interest" description="Disordered" evidence="5">
    <location>
        <begin position="1277"/>
        <end position="1314"/>
    </location>
</feature>
<proteinExistence type="predicted"/>
<dbReference type="Gene3D" id="2.60.40.1220">
    <property type="match status" value="1"/>
</dbReference>
<name>F4QP16_9CAUL</name>
<dbReference type="STRING" id="715226.ABI_24870"/>
<dbReference type="GO" id="GO:0007156">
    <property type="term" value="P:homophilic cell adhesion via plasma membrane adhesion molecules"/>
    <property type="evidence" value="ECO:0007669"/>
    <property type="project" value="InterPro"/>
</dbReference>
<keyword evidence="3" id="KW-0732">Signal</keyword>
<dbReference type="HOGENOM" id="CLU_227835_0_0_5"/>
<dbReference type="CDD" id="cd11304">
    <property type="entry name" value="Cadherin_repeat"/>
    <property type="match status" value="1"/>
</dbReference>
<keyword evidence="4" id="KW-0106">Calcium</keyword>
<dbReference type="eggNOG" id="COG5276">
    <property type="taxonomic scope" value="Bacteria"/>
</dbReference>
<feature type="domain" description="Cadherin" evidence="6">
    <location>
        <begin position="23"/>
        <end position="81"/>
    </location>
</feature>
<dbReference type="InterPro" id="IPR052559">
    <property type="entry name" value="V-haloperoxidase"/>
</dbReference>
<dbReference type="Gene3D" id="2.60.40.60">
    <property type="entry name" value="Cadherins"/>
    <property type="match status" value="1"/>
</dbReference>
<evidence type="ECO:0000256" key="3">
    <source>
        <dbReference type="ARBA" id="ARBA00022729"/>
    </source>
</evidence>
<dbReference type="InterPro" id="IPR013783">
    <property type="entry name" value="Ig-like_fold"/>
</dbReference>
<dbReference type="InterPro" id="IPR036938">
    <property type="entry name" value="PAP2/HPO_sf"/>
</dbReference>
<dbReference type="InterPro" id="IPR044016">
    <property type="entry name" value="Big_13"/>
</dbReference>
<dbReference type="CDD" id="cd03398">
    <property type="entry name" value="PAP2_haloperoxidase"/>
    <property type="match status" value="1"/>
</dbReference>
<dbReference type="SUPFAM" id="SSF48317">
    <property type="entry name" value="Acid phosphatase/Vanadium-dependent haloperoxidase"/>
    <property type="match status" value="1"/>
</dbReference>
<dbReference type="Gene3D" id="1.10.606.20">
    <property type="match status" value="1"/>
</dbReference>
<dbReference type="InterPro" id="IPR032812">
    <property type="entry name" value="SbsA_Ig"/>
</dbReference>
<dbReference type="Pfam" id="PF17957">
    <property type="entry name" value="Big_7"/>
    <property type="match status" value="1"/>
</dbReference>
<dbReference type="InterPro" id="IPR059100">
    <property type="entry name" value="TSP3_bac"/>
</dbReference>
<keyword evidence="8" id="KW-1185">Reference proteome</keyword>
<dbReference type="Pfam" id="PF18884">
    <property type="entry name" value="TSP3_bac"/>
    <property type="match status" value="4"/>
</dbReference>
<dbReference type="InterPro" id="IPR028974">
    <property type="entry name" value="TSP_type-3_rpt"/>
</dbReference>
<dbReference type="GO" id="GO:0005509">
    <property type="term" value="F:calcium ion binding"/>
    <property type="evidence" value="ECO:0007669"/>
    <property type="project" value="InterPro"/>
</dbReference>
<dbReference type="InterPro" id="IPR014755">
    <property type="entry name" value="Cu-Rt/internalin_Ig-like"/>
</dbReference>
<keyword evidence="2" id="KW-0964">Secreted</keyword>
<dbReference type="Gene3D" id="2.60.40.10">
    <property type="entry name" value="Immunoglobulins"/>
    <property type="match status" value="5"/>
</dbReference>
<dbReference type="eggNOG" id="COG0671">
    <property type="taxonomic scope" value="Bacteria"/>
</dbReference>
<reference evidence="8" key="1">
    <citation type="submission" date="2011-03" db="EMBL/GenBank/DDBJ databases">
        <title>Draft genome sequence of Brevundimonas diminuta.</title>
        <authorList>
            <person name="Brown P.J.B."/>
            <person name="Buechlein A."/>
            <person name="Hemmerich C."/>
            <person name="Brun Y.V."/>
        </authorList>
    </citation>
    <scope>NUCLEOTIDE SEQUENCE [LARGE SCALE GENOMIC DNA]</scope>
    <source>
        <strain evidence="8">C19</strain>
    </source>
</reference>
<dbReference type="eggNOG" id="COG1470">
    <property type="taxonomic scope" value="Bacteria"/>
</dbReference>
<dbReference type="InterPro" id="IPR018247">
    <property type="entry name" value="EF_Hand_1_Ca_BS"/>
</dbReference>
<evidence type="ECO:0000313" key="7">
    <source>
        <dbReference type="EMBL" id="EGF91074.1"/>
    </source>
</evidence>
<evidence type="ECO:0000256" key="2">
    <source>
        <dbReference type="ARBA" id="ARBA00022525"/>
    </source>
</evidence>
<dbReference type="Pfam" id="PF13205">
    <property type="entry name" value="Big_5"/>
    <property type="match status" value="1"/>
</dbReference>
<evidence type="ECO:0000256" key="1">
    <source>
        <dbReference type="ARBA" id="ARBA00004613"/>
    </source>
</evidence>
<evidence type="ECO:0000313" key="8">
    <source>
        <dbReference type="Proteomes" id="UP000006512"/>
    </source>
</evidence>
<dbReference type="PROSITE" id="PS00018">
    <property type="entry name" value="EF_HAND_1"/>
    <property type="match status" value="2"/>
</dbReference>
<organism evidence="7 8">
    <name type="scientific">Asticcacaulis biprosthecium C19</name>
    <dbReference type="NCBI Taxonomy" id="715226"/>
    <lineage>
        <taxon>Bacteria</taxon>
        <taxon>Pseudomonadati</taxon>
        <taxon>Pseudomonadota</taxon>
        <taxon>Alphaproteobacteria</taxon>
        <taxon>Caulobacterales</taxon>
        <taxon>Caulobacteraceae</taxon>
        <taxon>Asticcacaulis</taxon>
    </lineage>
</organism>
<dbReference type="Pfam" id="PF19077">
    <property type="entry name" value="Big_13"/>
    <property type="match status" value="2"/>
</dbReference>
<dbReference type="InterPro" id="IPR015919">
    <property type="entry name" value="Cadherin-like_sf"/>
</dbReference>
<dbReference type="SUPFAM" id="SSF49313">
    <property type="entry name" value="Cadherin-like"/>
    <property type="match status" value="1"/>
</dbReference>
<dbReference type="PANTHER" id="PTHR34599:SF1">
    <property type="entry name" value="PHOSPHATIDIC ACID PHOSPHATASE TYPE 2_HALOPEROXIDASE DOMAIN-CONTAINING PROTEIN"/>
    <property type="match status" value="1"/>
</dbReference>
<evidence type="ECO:0000259" key="6">
    <source>
        <dbReference type="PROSITE" id="PS50268"/>
    </source>
</evidence>
<dbReference type="SUPFAM" id="SSF103647">
    <property type="entry name" value="TSP type-3 repeat"/>
    <property type="match status" value="1"/>
</dbReference>
<feature type="compositionally biased region" description="Pro residues" evidence="5">
    <location>
        <begin position="1293"/>
        <end position="1311"/>
    </location>
</feature>
<accession>F4QP16</accession>
<gene>
    <name evidence="7" type="ORF">ABI_24870</name>
</gene>
<dbReference type="SUPFAM" id="SSF69322">
    <property type="entry name" value="Tricorn protease domain 2"/>
    <property type="match status" value="1"/>
</dbReference>
<dbReference type="InterPro" id="IPR002126">
    <property type="entry name" value="Cadherin-like_dom"/>
</dbReference>